<evidence type="ECO:0000313" key="6">
    <source>
        <dbReference type="EMBL" id="ASQ30924.1"/>
    </source>
</evidence>
<dbReference type="EMBL" id="CP022347">
    <property type="protein sequence ID" value="ASQ30924.1"/>
    <property type="molecule type" value="Genomic_DNA"/>
</dbReference>
<keyword evidence="2" id="KW-0865">Zymogen</keyword>
<keyword evidence="5" id="KW-1133">Transmembrane helix</keyword>
<dbReference type="GO" id="GO:0004609">
    <property type="term" value="F:phosphatidylserine decarboxylase activity"/>
    <property type="evidence" value="ECO:0007669"/>
    <property type="project" value="InterPro"/>
</dbReference>
<evidence type="ECO:0000256" key="1">
    <source>
        <dbReference type="ARBA" id="ARBA00022793"/>
    </source>
</evidence>
<evidence type="ECO:0000256" key="5">
    <source>
        <dbReference type="SAM" id="Phobius"/>
    </source>
</evidence>
<keyword evidence="7" id="KW-1185">Reference proteome</keyword>
<dbReference type="Pfam" id="PF02666">
    <property type="entry name" value="PS_Dcarbxylase"/>
    <property type="match status" value="1"/>
</dbReference>
<keyword evidence="4" id="KW-0670">Pyruvate</keyword>
<evidence type="ECO:0000256" key="2">
    <source>
        <dbReference type="ARBA" id="ARBA00023145"/>
    </source>
</evidence>
<sequence>MNAFISRYANWILVSLTVLFLLFWLFSGFSVLLFLLILFTLYMYRITKVEVVCTDEKAILAPVDGEIISIQKIEHKILGTCVELQIKNSFYEPGTIRACTDMSIDDYRLRYGLFGCEQRSLNERVFIFAKTSHNKAFAMRIFAGCLDRALKLSDKSFFKPGEEMAFSMNSTISLLLPSDTRLVVGLRDKVKAVSLLGYFS</sequence>
<dbReference type="InterPro" id="IPR003817">
    <property type="entry name" value="PS_Dcarbxylase"/>
</dbReference>
<evidence type="ECO:0000256" key="3">
    <source>
        <dbReference type="ARBA" id="ARBA00023239"/>
    </source>
</evidence>
<keyword evidence="3" id="KW-0456">Lyase</keyword>
<dbReference type="Proteomes" id="UP000201169">
    <property type="component" value="Chromosome"/>
</dbReference>
<proteinExistence type="predicted"/>
<keyword evidence="5" id="KW-0812">Transmembrane</keyword>
<feature type="transmembrane region" description="Helical" evidence="5">
    <location>
        <begin position="12"/>
        <end position="39"/>
    </location>
</feature>
<dbReference type="KEGG" id="cavi:CAV_1299"/>
<dbReference type="AlphaFoldDB" id="A0A222MXQ7"/>
<dbReference type="RefSeq" id="WP_094325721.1">
    <property type="nucleotide sequence ID" value="NZ_CP022347.1"/>
</dbReference>
<accession>A0A222MXQ7</accession>
<keyword evidence="1" id="KW-0210">Decarboxylase</keyword>
<evidence type="ECO:0000256" key="4">
    <source>
        <dbReference type="ARBA" id="ARBA00023317"/>
    </source>
</evidence>
<organism evidence="6 7">
    <name type="scientific">Campylobacter avium LMG 24591</name>
    <dbReference type="NCBI Taxonomy" id="522484"/>
    <lineage>
        <taxon>Bacteria</taxon>
        <taxon>Pseudomonadati</taxon>
        <taxon>Campylobacterota</taxon>
        <taxon>Epsilonproteobacteria</taxon>
        <taxon>Campylobacterales</taxon>
        <taxon>Campylobacteraceae</taxon>
        <taxon>Campylobacter</taxon>
    </lineage>
</organism>
<gene>
    <name evidence="6" type="ORF">CAV_1299</name>
</gene>
<keyword evidence="5" id="KW-0472">Membrane</keyword>
<name>A0A222MXQ7_9BACT</name>
<dbReference type="OrthoDB" id="5362699at2"/>
<reference evidence="6 7" key="1">
    <citation type="submission" date="2017-07" db="EMBL/GenBank/DDBJ databases">
        <title>Analysis of two Campylobacter avium genomes and identification of a novel hippuricase gene.</title>
        <authorList>
            <person name="Miller W.G."/>
            <person name="Chapman M.H."/>
            <person name="Yee E."/>
            <person name="Revez J."/>
            <person name="Bono J.L."/>
            <person name="Rossi M."/>
        </authorList>
    </citation>
    <scope>NUCLEOTIDE SEQUENCE [LARGE SCALE GENOMIC DNA]</scope>
    <source>
        <strain evidence="6 7">LMG 24591</strain>
    </source>
</reference>
<dbReference type="GO" id="GO:0008654">
    <property type="term" value="P:phospholipid biosynthetic process"/>
    <property type="evidence" value="ECO:0007669"/>
    <property type="project" value="InterPro"/>
</dbReference>
<evidence type="ECO:0000313" key="7">
    <source>
        <dbReference type="Proteomes" id="UP000201169"/>
    </source>
</evidence>
<protein>
    <submittedName>
        <fullName evidence="6">Phosphatidylserine decarboxylase-related protein</fullName>
    </submittedName>
</protein>